<dbReference type="Pfam" id="PF13472">
    <property type="entry name" value="Lipase_GDSL_2"/>
    <property type="match status" value="1"/>
</dbReference>
<dbReference type="InterPro" id="IPR026444">
    <property type="entry name" value="Secre_tail"/>
</dbReference>
<dbReference type="Gene3D" id="3.40.50.1110">
    <property type="entry name" value="SGNH hydrolase"/>
    <property type="match status" value="1"/>
</dbReference>
<proteinExistence type="predicted"/>
<dbReference type="Pfam" id="PF18962">
    <property type="entry name" value="Por_Secre_tail"/>
    <property type="match status" value="1"/>
</dbReference>
<dbReference type="Proteomes" id="UP000305398">
    <property type="component" value="Chromosome"/>
</dbReference>
<dbReference type="OrthoDB" id="863268at2"/>
<dbReference type="InterPro" id="IPR036514">
    <property type="entry name" value="SGNH_hydro_sf"/>
</dbReference>
<accession>A0A5B8A5F1</accession>
<dbReference type="InterPro" id="IPR013830">
    <property type="entry name" value="SGNH_hydro"/>
</dbReference>
<feature type="domain" description="Secretion system C-terminal sorting" evidence="2">
    <location>
        <begin position="275"/>
        <end position="346"/>
    </location>
</feature>
<gene>
    <name evidence="3" type="ORF">FHG12_15585</name>
</gene>
<evidence type="ECO:0000313" key="4">
    <source>
        <dbReference type="Proteomes" id="UP000305398"/>
    </source>
</evidence>
<dbReference type="EMBL" id="CP040896">
    <property type="protein sequence ID" value="QDA61432.1"/>
    <property type="molecule type" value="Genomic_DNA"/>
</dbReference>
<dbReference type="GO" id="GO:0016788">
    <property type="term" value="F:hydrolase activity, acting on ester bonds"/>
    <property type="evidence" value="ECO:0007669"/>
    <property type="project" value="UniProtKB-ARBA"/>
</dbReference>
<dbReference type="RefSeq" id="WP_139516606.1">
    <property type="nucleotide sequence ID" value="NZ_CP040896.1"/>
</dbReference>
<reference evidence="3 4" key="1">
    <citation type="submission" date="2019-06" db="EMBL/GenBank/DDBJ databases">
        <authorList>
            <person name="Srinivasan S."/>
        </authorList>
    </citation>
    <scope>NUCLEOTIDE SEQUENCE [LARGE SCALE GENOMIC DNA]</scope>
    <source>
        <strain evidence="3 4">17J68-5</strain>
    </source>
</reference>
<keyword evidence="4" id="KW-1185">Reference proteome</keyword>
<dbReference type="CDD" id="cd00229">
    <property type="entry name" value="SGNH_hydrolase"/>
    <property type="match status" value="1"/>
</dbReference>
<dbReference type="AlphaFoldDB" id="A0A5B8A5F1"/>
<protein>
    <submittedName>
        <fullName evidence="3">T9SS type A sorting domain-containing protein</fullName>
    </submittedName>
</protein>
<evidence type="ECO:0000259" key="2">
    <source>
        <dbReference type="Pfam" id="PF18962"/>
    </source>
</evidence>
<organism evidence="3 4">
    <name type="scientific">Hymenobacter jejuensis</name>
    <dbReference type="NCBI Taxonomy" id="2502781"/>
    <lineage>
        <taxon>Bacteria</taxon>
        <taxon>Pseudomonadati</taxon>
        <taxon>Bacteroidota</taxon>
        <taxon>Cytophagia</taxon>
        <taxon>Cytophagales</taxon>
        <taxon>Hymenobacteraceae</taxon>
        <taxon>Hymenobacter</taxon>
    </lineage>
</organism>
<evidence type="ECO:0000259" key="1">
    <source>
        <dbReference type="Pfam" id="PF13472"/>
    </source>
</evidence>
<dbReference type="KEGG" id="hyj:FHG12_15585"/>
<name>A0A5B8A5F1_9BACT</name>
<evidence type="ECO:0000313" key="3">
    <source>
        <dbReference type="EMBL" id="QDA61432.1"/>
    </source>
</evidence>
<dbReference type="SUPFAM" id="SSF52266">
    <property type="entry name" value="SGNH hydrolase"/>
    <property type="match status" value="1"/>
</dbReference>
<feature type="domain" description="SGNH hydrolase-type esterase" evidence="1">
    <location>
        <begin position="67"/>
        <end position="243"/>
    </location>
</feature>
<dbReference type="NCBIfam" id="TIGR04183">
    <property type="entry name" value="Por_Secre_tail"/>
    <property type="match status" value="1"/>
</dbReference>
<sequence length="348" mass="37922">MLNLFGMINNLPFHTSYRAKNRKKTNHRSASLHVLLLICVLLALPASLLRAQGTETGNARPILIATYGNSLVAGVGASTGQVYSTDNMTGMDFPAQLSRDLGAGYVVKNLGVPSKTTPDLAREAAGTLYPLLASDAYSRKIVVIWELTNDLCLAGASADQAFAHYKALAEDIKAHGAELILLSMLPRTTYIAGYSVQETEQYRNQINARLRTEWTAFADRLADVADLPLILPDGTHLGDAGYTIVKDVVKAHIMSLVNSTVMGNSKRSTTSFLTVYPNPIQDGRLHLDFGGYLQTVQISVFNALGREVYSTRLTGASTHIMEVPNLTTGSYWVRAQSGDKVQTNRFVR</sequence>